<dbReference type="Proteomes" id="UP001597079">
    <property type="component" value="Unassembled WGS sequence"/>
</dbReference>
<evidence type="ECO:0000313" key="2">
    <source>
        <dbReference type="Proteomes" id="UP001597079"/>
    </source>
</evidence>
<dbReference type="RefSeq" id="WP_377946011.1">
    <property type="nucleotide sequence ID" value="NZ_JBHUCX010000099.1"/>
</dbReference>
<name>A0ABW4JRV8_9BACL</name>
<keyword evidence="2" id="KW-1185">Reference proteome</keyword>
<protein>
    <submittedName>
        <fullName evidence="1">Histidine phosphatase family protein</fullName>
    </submittedName>
</protein>
<accession>A0ABW4JRV8</accession>
<dbReference type="CDD" id="cd07067">
    <property type="entry name" value="HP_PGM_like"/>
    <property type="match status" value="1"/>
</dbReference>
<dbReference type="Gene3D" id="3.40.50.1240">
    <property type="entry name" value="Phosphoglycerate mutase-like"/>
    <property type="match status" value="1"/>
</dbReference>
<dbReference type="SUPFAM" id="SSF53254">
    <property type="entry name" value="Phosphoglycerate mutase-like"/>
    <property type="match status" value="1"/>
</dbReference>
<comment type="caution">
    <text evidence="1">The sequence shown here is derived from an EMBL/GenBank/DDBJ whole genome shotgun (WGS) entry which is preliminary data.</text>
</comment>
<dbReference type="SMART" id="SM00855">
    <property type="entry name" value="PGAM"/>
    <property type="match status" value="1"/>
</dbReference>
<dbReference type="PANTHER" id="PTHR48100:SF62">
    <property type="entry name" value="GLUCOSYL-3-PHOSPHOGLYCERATE PHOSPHATASE"/>
    <property type="match status" value="1"/>
</dbReference>
<reference evidence="2" key="1">
    <citation type="journal article" date="2019" name="Int. J. Syst. Evol. Microbiol.">
        <title>The Global Catalogue of Microorganisms (GCM) 10K type strain sequencing project: providing services to taxonomists for standard genome sequencing and annotation.</title>
        <authorList>
            <consortium name="The Broad Institute Genomics Platform"/>
            <consortium name="The Broad Institute Genome Sequencing Center for Infectious Disease"/>
            <person name="Wu L."/>
            <person name="Ma J."/>
        </authorList>
    </citation>
    <scope>NUCLEOTIDE SEQUENCE [LARGE SCALE GENOMIC DNA]</scope>
    <source>
        <strain evidence="2">CGMCC 1.12286</strain>
    </source>
</reference>
<dbReference type="InterPro" id="IPR050275">
    <property type="entry name" value="PGM_Phosphatase"/>
</dbReference>
<dbReference type="Pfam" id="PF00300">
    <property type="entry name" value="His_Phos_1"/>
    <property type="match status" value="1"/>
</dbReference>
<dbReference type="EMBL" id="JBHUCX010000099">
    <property type="protein sequence ID" value="MFD1677860.1"/>
    <property type="molecule type" value="Genomic_DNA"/>
</dbReference>
<dbReference type="PANTHER" id="PTHR48100">
    <property type="entry name" value="BROAD-SPECIFICITY PHOSPHATASE YOR283W-RELATED"/>
    <property type="match status" value="1"/>
</dbReference>
<evidence type="ECO:0000313" key="1">
    <source>
        <dbReference type="EMBL" id="MFD1677860.1"/>
    </source>
</evidence>
<proteinExistence type="predicted"/>
<gene>
    <name evidence="1" type="ORF">ACFSB2_24660</name>
</gene>
<organism evidence="1 2">
    <name type="scientific">Alicyclobacillus fodiniaquatilis</name>
    <dbReference type="NCBI Taxonomy" id="1661150"/>
    <lineage>
        <taxon>Bacteria</taxon>
        <taxon>Bacillati</taxon>
        <taxon>Bacillota</taxon>
        <taxon>Bacilli</taxon>
        <taxon>Bacillales</taxon>
        <taxon>Alicyclobacillaceae</taxon>
        <taxon>Alicyclobacillus</taxon>
    </lineage>
</organism>
<sequence>MIFARHAPTLANEQFVMIGRTDTALHVDGHLCARRLANTLVGLPICAVITSPLARARQTADAIASLHTNCVRHMDERLMEIDLGVVDGVSSFEAYELHKAAFDEALSPDTVDFAFPSGERWSSAAGRMEQAVSDWSAEYSGQTLCIVTHGALLGFWRCGLEQRSLGHFRAYQPKHASFSVAQKQGSNWQILRWNDTSHLQ</sequence>
<dbReference type="InterPro" id="IPR029033">
    <property type="entry name" value="His_PPase_superfam"/>
</dbReference>
<dbReference type="InterPro" id="IPR013078">
    <property type="entry name" value="His_Pase_superF_clade-1"/>
</dbReference>